<dbReference type="PROSITE" id="PS50878">
    <property type="entry name" value="RT_POL"/>
    <property type="match status" value="1"/>
</dbReference>
<evidence type="ECO:0000313" key="3">
    <source>
        <dbReference type="Proteomes" id="UP000031036"/>
    </source>
</evidence>
<dbReference type="OrthoDB" id="410104at2759"/>
<organism evidence="2 3">
    <name type="scientific">Toxocara canis</name>
    <name type="common">Canine roundworm</name>
    <dbReference type="NCBI Taxonomy" id="6265"/>
    <lineage>
        <taxon>Eukaryota</taxon>
        <taxon>Metazoa</taxon>
        <taxon>Ecdysozoa</taxon>
        <taxon>Nematoda</taxon>
        <taxon>Chromadorea</taxon>
        <taxon>Rhabditida</taxon>
        <taxon>Spirurina</taxon>
        <taxon>Ascaridomorpha</taxon>
        <taxon>Ascaridoidea</taxon>
        <taxon>Toxocaridae</taxon>
        <taxon>Toxocara</taxon>
    </lineage>
</organism>
<dbReference type="EMBL" id="JPKZ01001446">
    <property type="protein sequence ID" value="KHN81886.1"/>
    <property type="molecule type" value="Genomic_DNA"/>
</dbReference>
<dbReference type="CDD" id="cd01650">
    <property type="entry name" value="RT_nLTR_like"/>
    <property type="match status" value="1"/>
</dbReference>
<keyword evidence="3" id="KW-1185">Reference proteome</keyword>
<keyword evidence="2" id="KW-0548">Nucleotidyltransferase</keyword>
<accession>A0A0B2VEC3</accession>
<keyword evidence="2" id="KW-0808">Transferase</keyword>
<keyword evidence="2" id="KW-0695">RNA-directed DNA polymerase</keyword>
<dbReference type="AlphaFoldDB" id="A0A0B2VEC3"/>
<dbReference type="InterPro" id="IPR000477">
    <property type="entry name" value="RT_dom"/>
</dbReference>
<evidence type="ECO:0000313" key="2">
    <source>
        <dbReference type="EMBL" id="KHN81886.1"/>
    </source>
</evidence>
<sequence length="197" mass="22329">MKTGKCLGTDNIRPEHLKAGGLPLFKALAVRFSRYLSEKRKPAAWKKSRTILLMKKGDPENLSNYRPITLLSQTYKTSSRVVLNRITKDLDMFMSREQAGFRRGYSTVDHIHAVRQLVEKCNEFQIPLCLAFVDYKKAFDSVERNAVLNALDKCGVNPSTLISSGNDHGLQHGNQALQRPLLYHNISKGVRQARTSR</sequence>
<dbReference type="OMA" id="NAVDLIC"/>
<gene>
    <name evidence="2" type="primary">pol</name>
    <name evidence="2" type="ORF">Tcan_01638</name>
</gene>
<dbReference type="STRING" id="6265.A0A0B2VEC3"/>
<name>A0A0B2VEC3_TOXCA</name>
<feature type="domain" description="Reverse transcriptase" evidence="1">
    <location>
        <begin position="34"/>
        <end position="197"/>
    </location>
</feature>
<protein>
    <submittedName>
        <fullName evidence="2">RNA-directed DNA polymerase from mobile element jockey</fullName>
    </submittedName>
</protein>
<dbReference type="PANTHER" id="PTHR19446">
    <property type="entry name" value="REVERSE TRANSCRIPTASES"/>
    <property type="match status" value="1"/>
</dbReference>
<comment type="caution">
    <text evidence="2">The sequence shown here is derived from an EMBL/GenBank/DDBJ whole genome shotgun (WGS) entry which is preliminary data.</text>
</comment>
<dbReference type="Proteomes" id="UP000031036">
    <property type="component" value="Unassembled WGS sequence"/>
</dbReference>
<reference evidence="2 3" key="1">
    <citation type="submission" date="2014-11" db="EMBL/GenBank/DDBJ databases">
        <title>Genetic blueprint of the zoonotic pathogen Toxocara canis.</title>
        <authorList>
            <person name="Zhu X.-Q."/>
            <person name="Korhonen P.K."/>
            <person name="Cai H."/>
            <person name="Young N.D."/>
            <person name="Nejsum P."/>
            <person name="von Samson-Himmelstjerna G."/>
            <person name="Boag P.R."/>
            <person name="Tan P."/>
            <person name="Li Q."/>
            <person name="Min J."/>
            <person name="Yang Y."/>
            <person name="Wang X."/>
            <person name="Fang X."/>
            <person name="Hall R.S."/>
            <person name="Hofmann A."/>
            <person name="Sternberg P.W."/>
            <person name="Jex A.R."/>
            <person name="Gasser R.B."/>
        </authorList>
    </citation>
    <scope>NUCLEOTIDE SEQUENCE [LARGE SCALE GENOMIC DNA]</scope>
    <source>
        <strain evidence="2">PN_DK_2014</strain>
    </source>
</reference>
<evidence type="ECO:0000259" key="1">
    <source>
        <dbReference type="PROSITE" id="PS50878"/>
    </source>
</evidence>
<proteinExistence type="predicted"/>
<dbReference type="GO" id="GO:0003964">
    <property type="term" value="F:RNA-directed DNA polymerase activity"/>
    <property type="evidence" value="ECO:0007669"/>
    <property type="project" value="UniProtKB-KW"/>
</dbReference>
<dbReference type="Pfam" id="PF00078">
    <property type="entry name" value="RVT_1"/>
    <property type="match status" value="1"/>
</dbReference>